<evidence type="ECO:0000256" key="5">
    <source>
        <dbReference type="ARBA" id="ARBA00023136"/>
    </source>
</evidence>
<dbReference type="GO" id="GO:0015485">
    <property type="term" value="F:cholesterol binding"/>
    <property type="evidence" value="ECO:0007669"/>
    <property type="project" value="TreeGrafter"/>
</dbReference>
<dbReference type="Proteomes" id="UP000287033">
    <property type="component" value="Unassembled WGS sequence"/>
</dbReference>
<dbReference type="InterPro" id="IPR008795">
    <property type="entry name" value="Prominin"/>
</dbReference>
<dbReference type="OrthoDB" id="6229420at2759"/>
<organism evidence="8 9">
    <name type="scientific">Chiloscyllium punctatum</name>
    <name type="common">Brownbanded bambooshark</name>
    <name type="synonym">Hemiscyllium punctatum</name>
    <dbReference type="NCBI Taxonomy" id="137246"/>
    <lineage>
        <taxon>Eukaryota</taxon>
        <taxon>Metazoa</taxon>
        <taxon>Chordata</taxon>
        <taxon>Craniata</taxon>
        <taxon>Vertebrata</taxon>
        <taxon>Chondrichthyes</taxon>
        <taxon>Elasmobranchii</taxon>
        <taxon>Galeomorphii</taxon>
        <taxon>Galeoidea</taxon>
        <taxon>Orectolobiformes</taxon>
        <taxon>Hemiscylliidae</taxon>
        <taxon>Chiloscyllium</taxon>
    </lineage>
</organism>
<keyword evidence="9" id="KW-1185">Reference proteome</keyword>
<dbReference type="PANTHER" id="PTHR22730:SF4">
    <property type="entry name" value="PROMININ-1-A-LIKE"/>
    <property type="match status" value="1"/>
</dbReference>
<dbReference type="OMA" id="IVCAYMV"/>
<comment type="caution">
    <text evidence="8">The sequence shown here is derived from an EMBL/GenBank/DDBJ whole genome shotgun (WGS) entry which is preliminary data.</text>
</comment>
<evidence type="ECO:0000256" key="3">
    <source>
        <dbReference type="ARBA" id="ARBA00022692"/>
    </source>
</evidence>
<dbReference type="EMBL" id="BEZZ01001238">
    <property type="protein sequence ID" value="GCC38719.1"/>
    <property type="molecule type" value="Genomic_DNA"/>
</dbReference>
<dbReference type="PROSITE" id="PS51257">
    <property type="entry name" value="PROKAR_LIPOPROTEIN"/>
    <property type="match status" value="1"/>
</dbReference>
<dbReference type="PANTHER" id="PTHR22730">
    <property type="entry name" value="PROMININ PROM PROTEIN"/>
    <property type="match status" value="1"/>
</dbReference>
<feature type="transmembrane region" description="Helical" evidence="7">
    <location>
        <begin position="747"/>
        <end position="767"/>
    </location>
</feature>
<keyword evidence="5 7" id="KW-0472">Membrane</keyword>
<gene>
    <name evidence="8" type="ORF">chiPu_0017235</name>
</gene>
<feature type="transmembrane region" description="Helical" evidence="7">
    <location>
        <begin position="394"/>
        <end position="420"/>
    </location>
</feature>
<evidence type="ECO:0000256" key="4">
    <source>
        <dbReference type="ARBA" id="ARBA00022989"/>
    </source>
</evidence>
<protein>
    <recommendedName>
        <fullName evidence="10">Prominin-1-A</fullName>
    </recommendedName>
</protein>
<feature type="transmembrane region" description="Helical" evidence="7">
    <location>
        <begin position="157"/>
        <end position="178"/>
    </location>
</feature>
<dbReference type="GO" id="GO:0071914">
    <property type="term" value="C:prominosome"/>
    <property type="evidence" value="ECO:0007669"/>
    <property type="project" value="TreeGrafter"/>
</dbReference>
<feature type="transmembrane region" description="Helical" evidence="7">
    <location>
        <begin position="106"/>
        <end position="136"/>
    </location>
</feature>
<keyword evidence="6" id="KW-0325">Glycoprotein</keyword>
<evidence type="ECO:0000256" key="1">
    <source>
        <dbReference type="ARBA" id="ARBA00004475"/>
    </source>
</evidence>
<evidence type="ECO:0000256" key="7">
    <source>
        <dbReference type="SAM" id="Phobius"/>
    </source>
</evidence>
<dbReference type="GO" id="GO:0005929">
    <property type="term" value="C:cilium"/>
    <property type="evidence" value="ECO:0007669"/>
    <property type="project" value="TreeGrafter"/>
</dbReference>
<proteinExistence type="inferred from homology"/>
<dbReference type="Pfam" id="PF05478">
    <property type="entry name" value="Prominin"/>
    <property type="match status" value="2"/>
</dbReference>
<evidence type="ECO:0008006" key="10">
    <source>
        <dbReference type="Google" id="ProtNLM"/>
    </source>
</evidence>
<evidence type="ECO:0000256" key="2">
    <source>
        <dbReference type="ARBA" id="ARBA00006058"/>
    </source>
</evidence>
<evidence type="ECO:0000256" key="6">
    <source>
        <dbReference type="ARBA" id="ARBA00023180"/>
    </source>
</evidence>
<name>A0A401T7V0_CHIPU</name>
<sequence length="795" mass="89493">MAFHWRITNSRLALFMFVNFLPSYLQLSLAIQSCSGKQNNFKNVSEIQYSSNIYPVSGTIMVLYRMVHNFLDMVQPNPFPSDLVKELSQNAETLQSNYEKVLKYEIGFIVCAAIGILFFLFVPWVGVCFCCCRCCGNCGGKMYQEQKKSMNCRRRTLAAILLMVTTVILIGNICMFQITTITNASAIPVASVSANLDNIGSSLGKTVLKKLGETIYPVLNSASQLAQVVTEMNERLVLTNSTAAKLLHQQEVLQQNVTIIQQNINRTLNMCGLQCVSIQGILKDLDLVANFGTTPNMDKEINAMRQIVDTNFYSIVQKGYKDFNNTPALLVNQSFSTVSEIKKSLKNIEHEVQKGVQAFPLLTTLKSINASLDSVDLEISKYRPKIQEGNKYRWIVGIVLSGIIFLVVLCNYLGLLLGTACLKPNVNPIERSLLSNCGGNLLMAGVGFSFIFSWLLMLLVLIMFIAGGNVYSLVCKPWYDNEIFQVIESSGLMANFNLAHILGLKDTHLSINNTYNDCHNNKSAWKALKLGQSFSLDEYLNLSKYTGDISSRFDQLNVNLSGITLLDQKGKTTLKDFLTTGIEDLNFTSISEQLQLPLFQQELHITVGKLQNTSKSLMDPIKTELNKEAASLNDLDSWIQMNMVPNIEVLKENIEHLQKNASHVEMIINTILLRIDSAEDMIHTKASDLVKIESKIFLDCQLEYFSYYMNWTKTMITENMAQCRPLADVLDSVAIIGCSYLLDSLNAFWFCVGWSTIFLIPSIIFAVKLAKFYRRMTISDVYENFDCQMEMQPVY</sequence>
<dbReference type="STRING" id="137246.A0A401T7V0"/>
<accession>A0A401T7V0</accession>
<dbReference type="GO" id="GO:0031528">
    <property type="term" value="C:microvillus membrane"/>
    <property type="evidence" value="ECO:0007669"/>
    <property type="project" value="UniProtKB-SubCell"/>
</dbReference>
<feature type="transmembrane region" description="Helical" evidence="7">
    <location>
        <begin position="441"/>
        <end position="466"/>
    </location>
</feature>
<evidence type="ECO:0000313" key="8">
    <source>
        <dbReference type="EMBL" id="GCC38719.1"/>
    </source>
</evidence>
<feature type="transmembrane region" description="Helical" evidence="7">
    <location>
        <begin position="12"/>
        <end position="31"/>
    </location>
</feature>
<keyword evidence="4 7" id="KW-1133">Transmembrane helix</keyword>
<dbReference type="GO" id="GO:0016324">
    <property type="term" value="C:apical plasma membrane"/>
    <property type="evidence" value="ECO:0007669"/>
    <property type="project" value="TreeGrafter"/>
</dbReference>
<reference evidence="8 9" key="1">
    <citation type="journal article" date="2018" name="Nat. Ecol. Evol.">
        <title>Shark genomes provide insights into elasmobranch evolution and the origin of vertebrates.</title>
        <authorList>
            <person name="Hara Y"/>
            <person name="Yamaguchi K"/>
            <person name="Onimaru K"/>
            <person name="Kadota M"/>
            <person name="Koyanagi M"/>
            <person name="Keeley SD"/>
            <person name="Tatsumi K"/>
            <person name="Tanaka K"/>
            <person name="Motone F"/>
            <person name="Kageyama Y"/>
            <person name="Nozu R"/>
            <person name="Adachi N"/>
            <person name="Nishimura O"/>
            <person name="Nakagawa R"/>
            <person name="Tanegashima C"/>
            <person name="Kiyatake I"/>
            <person name="Matsumoto R"/>
            <person name="Murakumo K"/>
            <person name="Nishida K"/>
            <person name="Terakita A"/>
            <person name="Kuratani S"/>
            <person name="Sato K"/>
            <person name="Hyodo S Kuraku.S."/>
        </authorList>
    </citation>
    <scope>NUCLEOTIDE SEQUENCE [LARGE SCALE GENOMIC DNA]</scope>
</reference>
<comment type="subcellular location">
    <subcellularLocation>
        <location evidence="1">Cell projection</location>
        <location evidence="1">Microvillus membrane</location>
        <topology evidence="1">Multi-pass membrane protein</topology>
    </subcellularLocation>
</comment>
<evidence type="ECO:0000313" key="9">
    <source>
        <dbReference type="Proteomes" id="UP000287033"/>
    </source>
</evidence>
<keyword evidence="3 7" id="KW-0812">Transmembrane</keyword>
<dbReference type="GO" id="GO:0009986">
    <property type="term" value="C:cell surface"/>
    <property type="evidence" value="ECO:0007669"/>
    <property type="project" value="TreeGrafter"/>
</dbReference>
<comment type="similarity">
    <text evidence="2">Belongs to the prominin family.</text>
</comment>
<dbReference type="AlphaFoldDB" id="A0A401T7V0"/>